<dbReference type="Proteomes" id="UP000014680">
    <property type="component" value="Unassembled WGS sequence"/>
</dbReference>
<evidence type="ECO:0000313" key="2">
    <source>
        <dbReference type="EMBL" id="ELP91882.1"/>
    </source>
</evidence>
<dbReference type="VEuPathDB" id="AmoebaDB:EIN_398120"/>
<reference evidence="2 3" key="1">
    <citation type="submission" date="2012-10" db="EMBL/GenBank/DDBJ databases">
        <authorList>
            <person name="Zafar N."/>
            <person name="Inman J."/>
            <person name="Hall N."/>
            <person name="Lorenzi H."/>
            <person name="Caler E."/>
        </authorList>
    </citation>
    <scope>NUCLEOTIDE SEQUENCE [LARGE SCALE GENOMIC DNA]</scope>
    <source>
        <strain evidence="2 3">IP1</strain>
    </source>
</reference>
<dbReference type="GeneID" id="14890813"/>
<proteinExistence type="predicted"/>
<dbReference type="KEGG" id="eiv:EIN_398120"/>
<evidence type="ECO:0000313" key="3">
    <source>
        <dbReference type="Proteomes" id="UP000014680"/>
    </source>
</evidence>
<dbReference type="OrthoDB" id="28724at2759"/>
<protein>
    <recommendedName>
        <fullName evidence="4">Ras-GEF domain-containing protein</fullName>
    </recommendedName>
</protein>
<sequence>MTYCYTPTVLLQNVIPGRASTVRTIRRGTSILNRKFRDLMFPPMKIEETRGSDSLETLKKIEDILSSLKNAIPNEESGTIIQLKRLNKLLGDQLNKYFKYFVDEEPVSYFQIVVRMHFLLFVLFEDFTEFVNKMFLFIKQKTISSYEVMRSVLILKLVVFVLIHLENVIDNINHLLVKTNKQHSSKDSLNSSTSSTSIQDQSMSSQSTEPFQQKFVKAESEFVPVKSPRTLAIPNLASLLEMFKDLTSVLTELPIATKTHITNAKKCTHVRKVLIESSSTDQVTLNKYFESMFKIPAVLFCGFCSAPESYSRAYKWLPLIYGLTSQDFLCAIVHEFVVSFIEYNILYLLIMNYYFNSILYLLYINYYSLCSIGEDEKRASCVGFLLKNWRRVPHAFDTVFMSGVYNIYLEINALILTTSMSPQQPHVLAEYPAIVFQRSVYRIPPRYFYLMLNPRFVAEKITEAHVDIFTQCQTRAIFYSKQMRRAGVGASDLKKKVDILAYWVAQSLYETINNISLNATFQEYFITIILFVYHLRHNLLATLGLAIGFSSFRLNKQEKVAIRIDLEGRRKWVFELTNPKDGSYPGLIRAMRELGNPCIPYFGSFQNIFEKVLSADIQDVGLLYMNIGKATEETRRNRLKWSDLIYEECSCVDNAFNVSFRDFCETPWSDNRLFDPMIKSTKFRIFHRAEVSPRRIKVVPMLKKYNGGFISNRVTVLRYVKYLPVV</sequence>
<feature type="region of interest" description="Disordered" evidence="1">
    <location>
        <begin position="184"/>
        <end position="207"/>
    </location>
</feature>
<keyword evidence="3" id="KW-1185">Reference proteome</keyword>
<name>A0A0A1UA26_ENTIV</name>
<dbReference type="AlphaFoldDB" id="A0A0A1UA26"/>
<evidence type="ECO:0000256" key="1">
    <source>
        <dbReference type="SAM" id="MobiDB-lite"/>
    </source>
</evidence>
<gene>
    <name evidence="2" type="ORF">EIN_398120</name>
</gene>
<organism evidence="2 3">
    <name type="scientific">Entamoeba invadens IP1</name>
    <dbReference type="NCBI Taxonomy" id="370355"/>
    <lineage>
        <taxon>Eukaryota</taxon>
        <taxon>Amoebozoa</taxon>
        <taxon>Evosea</taxon>
        <taxon>Archamoebae</taxon>
        <taxon>Mastigamoebida</taxon>
        <taxon>Entamoebidae</taxon>
        <taxon>Entamoeba</taxon>
    </lineage>
</organism>
<accession>A0A0A1UA26</accession>
<feature type="compositionally biased region" description="Low complexity" evidence="1">
    <location>
        <begin position="187"/>
        <end position="207"/>
    </location>
</feature>
<dbReference type="EMBL" id="KB206411">
    <property type="protein sequence ID" value="ELP91882.1"/>
    <property type="molecule type" value="Genomic_DNA"/>
</dbReference>
<dbReference type="RefSeq" id="XP_004258653.1">
    <property type="nucleotide sequence ID" value="XM_004258605.1"/>
</dbReference>
<evidence type="ECO:0008006" key="4">
    <source>
        <dbReference type="Google" id="ProtNLM"/>
    </source>
</evidence>